<organism evidence="3 4">
    <name type="scientific">Thermanaerothrix daxensis</name>
    <dbReference type="NCBI Taxonomy" id="869279"/>
    <lineage>
        <taxon>Bacteria</taxon>
        <taxon>Bacillati</taxon>
        <taxon>Chloroflexota</taxon>
        <taxon>Anaerolineae</taxon>
        <taxon>Anaerolineales</taxon>
        <taxon>Anaerolineaceae</taxon>
        <taxon>Thermanaerothrix</taxon>
    </lineage>
</organism>
<accession>A0A0P6XH01</accession>
<feature type="transmembrane region" description="Helical" evidence="1">
    <location>
        <begin position="364"/>
        <end position="385"/>
    </location>
</feature>
<reference evidence="3 4" key="1">
    <citation type="submission" date="2015-07" db="EMBL/GenBank/DDBJ databases">
        <title>Whole genome sequence of Thermanaerothrix daxensis DSM 23592.</title>
        <authorList>
            <person name="Hemp J."/>
            <person name="Ward L.M."/>
            <person name="Pace L.A."/>
            <person name="Fischer W.W."/>
        </authorList>
    </citation>
    <scope>NUCLEOTIDE SEQUENCE [LARGE SCALE GENOMIC DNA]</scope>
    <source>
        <strain evidence="3 4">GNS-1</strain>
    </source>
</reference>
<evidence type="ECO:0000256" key="1">
    <source>
        <dbReference type="SAM" id="Phobius"/>
    </source>
</evidence>
<keyword evidence="1" id="KW-0472">Membrane</keyword>
<keyword evidence="1" id="KW-0812">Transmembrane</keyword>
<protein>
    <recommendedName>
        <fullName evidence="2">Peptidase MA-like domain-containing protein</fullName>
    </recommendedName>
</protein>
<sequence length="398" mass="45048">MGWLVVAVLWWQTLWWPQVATDPIVEGVSAEPRFGEQVIFQAHLRLSVPPREVVLLISPEGQPPLTVNLTPTAAGQLVYTWNLSGRALTPFSRITYWFQVRRDDGQVVESARYQFIYRDDRFEWQELQDGIIQVGWVEGDLAFGRAALLAAQNGLSKAQSLLEAEPPAPLQIYVYPDIQSLQEALSLSQTPWLAGHASPKTGIVLVAIPPGPDQVAEMERQIPHEIAHLLQYRLMGEAYEQLPVWLAEGVASLAELYPNPDYQRALERALREDRLLPMQSLCRAFPRETAGAFLAYAQSASFVRYLQERFGRSGLTALTRVYQDGRGCEEGVQAGLGIPLMQLEREWQQDVLGVNVWQRAWRHLWPYLVLGVLITLPVLISAFLVHPHRSHLPRQEEP</sequence>
<dbReference type="RefSeq" id="WP_054522008.1">
    <property type="nucleotide sequence ID" value="NZ_LGKO01000005.1"/>
</dbReference>
<evidence type="ECO:0000313" key="4">
    <source>
        <dbReference type="Proteomes" id="UP000050544"/>
    </source>
</evidence>
<dbReference type="Proteomes" id="UP000050544">
    <property type="component" value="Unassembled WGS sequence"/>
</dbReference>
<dbReference type="EMBL" id="LGKO01000005">
    <property type="protein sequence ID" value="KPL82510.1"/>
    <property type="molecule type" value="Genomic_DNA"/>
</dbReference>
<dbReference type="STRING" id="869279.SE15_10235"/>
<comment type="caution">
    <text evidence="3">The sequence shown here is derived from an EMBL/GenBank/DDBJ whole genome shotgun (WGS) entry which is preliminary data.</text>
</comment>
<keyword evidence="4" id="KW-1185">Reference proteome</keyword>
<evidence type="ECO:0000259" key="2">
    <source>
        <dbReference type="Pfam" id="PF13485"/>
    </source>
</evidence>
<proteinExistence type="predicted"/>
<feature type="domain" description="Peptidase MA-like" evidence="2">
    <location>
        <begin position="150"/>
        <end position="351"/>
    </location>
</feature>
<gene>
    <name evidence="3" type="ORF">SE15_10235</name>
</gene>
<name>A0A0P6XH01_9CHLR</name>
<dbReference type="Pfam" id="PF13485">
    <property type="entry name" value="Peptidase_MA_2"/>
    <property type="match status" value="1"/>
</dbReference>
<evidence type="ECO:0000313" key="3">
    <source>
        <dbReference type="EMBL" id="KPL82510.1"/>
    </source>
</evidence>
<dbReference type="OrthoDB" id="166074at2"/>
<keyword evidence="1" id="KW-1133">Transmembrane helix</keyword>
<dbReference type="AlphaFoldDB" id="A0A0P6XH01"/>
<dbReference type="InterPro" id="IPR039568">
    <property type="entry name" value="Peptidase_MA-like_dom"/>
</dbReference>